<dbReference type="Gene3D" id="3.10.620.30">
    <property type="match status" value="1"/>
</dbReference>
<sequence length="240" mass="27133">MALCHNRHRRNAQPSPRTWRARSTLLIWAIISLVSACATPKSDAALDFSRQFQAIQKFGPRGVENYEAWRSLISVLGNRTENAKVIEVNEFFNRRILFRDDTIVWHQDDYWATPIETLGKGAGDCEDFVIAKYMTLTLLGIPAAKFRLTYVRALLGGPGSTLSQAHMVLAYYPAPEGEPLVLDNLITDIKPASQRPDLVPVFSFNNDGVWMPGNNARPAGNVQRLTRWMNLQERMRAEGF</sequence>
<evidence type="ECO:0000313" key="2">
    <source>
        <dbReference type="EMBL" id="SMF04214.1"/>
    </source>
</evidence>
<reference evidence="3" key="1">
    <citation type="submission" date="2017-04" db="EMBL/GenBank/DDBJ databases">
        <authorList>
            <person name="Varghese N."/>
            <person name="Submissions S."/>
        </authorList>
    </citation>
    <scope>NUCLEOTIDE SEQUENCE [LARGE SCALE GENOMIC DNA]</scope>
    <source>
        <strain evidence="3">DSM 22618</strain>
    </source>
</reference>
<keyword evidence="1" id="KW-0732">Signal</keyword>
<dbReference type="PANTHER" id="PTHR39327:SF1">
    <property type="entry name" value="BLR5470 PROTEIN"/>
    <property type="match status" value="1"/>
</dbReference>
<name>A0A1Y6BHG6_9NEIS</name>
<dbReference type="RefSeq" id="WP_085275267.1">
    <property type="nucleotide sequence ID" value="NZ_FXAG01000003.1"/>
</dbReference>
<dbReference type="InterPro" id="IPR010319">
    <property type="entry name" value="Transglutaminase-like_Cys_pept"/>
</dbReference>
<gene>
    <name evidence="2" type="ORF">SAMN02745746_00937</name>
</gene>
<dbReference type="Proteomes" id="UP000192920">
    <property type="component" value="Unassembled WGS sequence"/>
</dbReference>
<dbReference type="PANTHER" id="PTHR39327">
    <property type="match status" value="1"/>
</dbReference>
<accession>A0A1Y6BHG6</accession>
<dbReference type="Pfam" id="PF06035">
    <property type="entry name" value="Peptidase_C93"/>
    <property type="match status" value="1"/>
</dbReference>
<dbReference type="AlphaFoldDB" id="A0A1Y6BHG6"/>
<dbReference type="EMBL" id="FXAG01000003">
    <property type="protein sequence ID" value="SMF04214.1"/>
    <property type="molecule type" value="Genomic_DNA"/>
</dbReference>
<protein>
    <submittedName>
        <fullName evidence="2">Predicted transglutaminase-like cysteine proteinase</fullName>
    </submittedName>
</protein>
<dbReference type="InterPro" id="IPR038765">
    <property type="entry name" value="Papain-like_cys_pep_sf"/>
</dbReference>
<dbReference type="STRING" id="1123014.SAMN02745746_00937"/>
<dbReference type="SUPFAM" id="SSF54001">
    <property type="entry name" value="Cysteine proteinases"/>
    <property type="match status" value="1"/>
</dbReference>
<evidence type="ECO:0000313" key="3">
    <source>
        <dbReference type="Proteomes" id="UP000192920"/>
    </source>
</evidence>
<feature type="signal peptide" evidence="1">
    <location>
        <begin position="1"/>
        <end position="38"/>
    </location>
</feature>
<evidence type="ECO:0000256" key="1">
    <source>
        <dbReference type="SAM" id="SignalP"/>
    </source>
</evidence>
<organism evidence="2 3">
    <name type="scientific">Pseudogulbenkiania subflava DSM 22618</name>
    <dbReference type="NCBI Taxonomy" id="1123014"/>
    <lineage>
        <taxon>Bacteria</taxon>
        <taxon>Pseudomonadati</taxon>
        <taxon>Pseudomonadota</taxon>
        <taxon>Betaproteobacteria</taxon>
        <taxon>Neisseriales</taxon>
        <taxon>Chromobacteriaceae</taxon>
        <taxon>Pseudogulbenkiania</taxon>
    </lineage>
</organism>
<feature type="chain" id="PRO_5013006449" evidence="1">
    <location>
        <begin position="39"/>
        <end position="240"/>
    </location>
</feature>
<keyword evidence="3" id="KW-1185">Reference proteome</keyword>
<proteinExistence type="predicted"/>